<accession>A0A6J3MDJ3</accession>
<gene>
    <name evidence="2" type="ORF">K489DRAFT_421101</name>
</gene>
<reference evidence="2" key="1">
    <citation type="submission" date="2020-01" db="EMBL/GenBank/DDBJ databases">
        <authorList>
            <consortium name="DOE Joint Genome Institute"/>
            <person name="Haridas S."/>
            <person name="Albert R."/>
            <person name="Binder M."/>
            <person name="Bloem J."/>
            <person name="Labutti K."/>
            <person name="Salamov A."/>
            <person name="Andreopoulos B."/>
            <person name="Baker S.E."/>
            <person name="Barry K."/>
            <person name="Bills G."/>
            <person name="Bluhm B.H."/>
            <person name="Cannon C."/>
            <person name="Castanera R."/>
            <person name="Culley D.E."/>
            <person name="Daum C."/>
            <person name="Ezra D."/>
            <person name="Gonzalez J.B."/>
            <person name="Henrissat B."/>
            <person name="Kuo A."/>
            <person name="Liang C."/>
            <person name="Lipzen A."/>
            <person name="Lutzoni F."/>
            <person name="Magnuson J."/>
            <person name="Mondo S."/>
            <person name="Nolan M."/>
            <person name="Ohm R."/>
            <person name="Pangilinan J."/>
            <person name="Park H.-J."/>
            <person name="Ramirez L."/>
            <person name="Alfaro M."/>
            <person name="Sun H."/>
            <person name="Tritt A."/>
            <person name="Yoshinaga Y."/>
            <person name="Zwiers L.-H."/>
            <person name="Turgeon B.G."/>
            <person name="Goodwin S.B."/>
            <person name="Spatafora J.W."/>
            <person name="Crous P.W."/>
            <person name="Grigoriev I.V."/>
        </authorList>
    </citation>
    <scope>NUCLEOTIDE SEQUENCE</scope>
    <source>
        <strain evidence="2">CBS 342.82</strain>
    </source>
</reference>
<dbReference type="OrthoDB" id="414243at2759"/>
<dbReference type="GeneID" id="54366023"/>
<reference evidence="2" key="2">
    <citation type="submission" date="2020-04" db="EMBL/GenBank/DDBJ databases">
        <authorList>
            <consortium name="NCBI Genome Project"/>
        </authorList>
    </citation>
    <scope>NUCLEOTIDE SEQUENCE</scope>
    <source>
        <strain evidence="2">CBS 342.82</strain>
    </source>
</reference>
<dbReference type="AlphaFoldDB" id="A0A6J3MDJ3"/>
<reference evidence="2" key="3">
    <citation type="submission" date="2025-08" db="UniProtKB">
        <authorList>
            <consortium name="RefSeq"/>
        </authorList>
    </citation>
    <scope>IDENTIFICATION</scope>
    <source>
        <strain evidence="2">CBS 342.82</strain>
    </source>
</reference>
<dbReference type="Proteomes" id="UP000504637">
    <property type="component" value="Unplaced"/>
</dbReference>
<sequence length="284" mass="32349">MVGWIREFTVHNHFSDRYICSISMLALLLFSVLLHFATGTTRAFECHTTPSSLFSRWTAPLARLVSDFLHSQCESHKDLFEDRRIHIATWPQYGNFTTTGTELTTFSSVQGFAFAIPRCASAGSRQAVLDDLMSMMGYEMGSMLNFSMPVEWSTFSIIGGQPTLHAADRRPSIAEIGPRTNRFGHFRTFYSSTNRKIEVNIDAQGHWFDNASSHLSIAGCGEADMRSRLVTLETHYFSSEGLTIVSDVDDILRVAEIWNPKQMIFNTFVRTFQPWLEMPQIYRD</sequence>
<name>A0A6J3MDJ3_9PEZI</name>
<keyword evidence="1" id="KW-1185">Reference proteome</keyword>
<organism evidence="2">
    <name type="scientific">Dissoconium aciculare CBS 342.82</name>
    <dbReference type="NCBI Taxonomy" id="1314786"/>
    <lineage>
        <taxon>Eukaryota</taxon>
        <taxon>Fungi</taxon>
        <taxon>Dikarya</taxon>
        <taxon>Ascomycota</taxon>
        <taxon>Pezizomycotina</taxon>
        <taxon>Dothideomycetes</taxon>
        <taxon>Dothideomycetidae</taxon>
        <taxon>Mycosphaerellales</taxon>
        <taxon>Dissoconiaceae</taxon>
        <taxon>Dissoconium</taxon>
    </lineage>
</organism>
<evidence type="ECO:0000313" key="1">
    <source>
        <dbReference type="Proteomes" id="UP000504637"/>
    </source>
</evidence>
<protein>
    <submittedName>
        <fullName evidence="2">Uncharacterized protein</fullName>
    </submittedName>
</protein>
<evidence type="ECO:0000313" key="2">
    <source>
        <dbReference type="RefSeq" id="XP_033461953.1"/>
    </source>
</evidence>
<proteinExistence type="predicted"/>
<dbReference type="RefSeq" id="XP_033461953.1">
    <property type="nucleotide sequence ID" value="XM_033608223.1"/>
</dbReference>